<dbReference type="Proteomes" id="UP001300502">
    <property type="component" value="Unassembled WGS sequence"/>
</dbReference>
<organism evidence="1 2">
    <name type="scientific">Galdieria yellowstonensis</name>
    <dbReference type="NCBI Taxonomy" id="3028027"/>
    <lineage>
        <taxon>Eukaryota</taxon>
        <taxon>Rhodophyta</taxon>
        <taxon>Bangiophyceae</taxon>
        <taxon>Galdieriales</taxon>
        <taxon>Galdieriaceae</taxon>
        <taxon>Galdieria</taxon>
    </lineage>
</organism>
<comment type="caution">
    <text evidence="1">The sequence shown here is derived from an EMBL/GenBank/DDBJ whole genome shotgun (WGS) entry which is preliminary data.</text>
</comment>
<reference evidence="1 2" key="1">
    <citation type="submission" date="2022-07" db="EMBL/GenBank/DDBJ databases">
        <title>Genome-wide signatures of adaptation to extreme environments.</title>
        <authorList>
            <person name="Cho C.H."/>
            <person name="Yoon H.S."/>
        </authorList>
    </citation>
    <scope>NUCLEOTIDE SEQUENCE [LARGE SCALE GENOMIC DNA]</scope>
    <source>
        <strain evidence="1 2">108.79 E11</strain>
    </source>
</reference>
<evidence type="ECO:0000313" key="2">
    <source>
        <dbReference type="Proteomes" id="UP001300502"/>
    </source>
</evidence>
<protein>
    <submittedName>
        <fullName evidence="1">Uncharacterized protein</fullName>
    </submittedName>
</protein>
<name>A0AAV9INA4_9RHOD</name>
<accession>A0AAV9INA4</accession>
<keyword evidence="2" id="KW-1185">Reference proteome</keyword>
<dbReference type="AlphaFoldDB" id="A0AAV9INA4"/>
<evidence type="ECO:0000313" key="1">
    <source>
        <dbReference type="EMBL" id="KAK4528844.1"/>
    </source>
</evidence>
<gene>
    <name evidence="1" type="ORF">GAYE_SCF65G6791</name>
</gene>
<proteinExistence type="predicted"/>
<sequence>MIEHEVAKFLEPISSQLELKKYRNITAIQLIISNKYHDSVLRHFTGQQNLVLNSGVYYEDEDGKLTSNLPNSLNYPKVKWLEVPENCQVVICSPHYLKDFIGSSVYEDIEQGFDEDERFLEDIDCLKGSLKKSFQGLWTKIPYDAPPGQLGFCAEFDMFSPEETEDKEAEADSFVGSVQQGEFDWKEFLKTYCDLTEVVKHVNMVIC</sequence>
<dbReference type="EMBL" id="JANCYU010000070">
    <property type="protein sequence ID" value="KAK4528844.1"/>
    <property type="molecule type" value="Genomic_DNA"/>
</dbReference>